<evidence type="ECO:0000259" key="4">
    <source>
        <dbReference type="PROSITE" id="PS50893"/>
    </source>
</evidence>
<dbReference type="InterPro" id="IPR003439">
    <property type="entry name" value="ABC_transporter-like_ATP-bd"/>
</dbReference>
<proteinExistence type="predicted"/>
<feature type="domain" description="ABC transporter" evidence="4">
    <location>
        <begin position="19"/>
        <end position="252"/>
    </location>
</feature>
<organism evidence="5 6">
    <name type="scientific">Paeniglutamicibacter psychrophenolicus</name>
    <dbReference type="NCBI Taxonomy" id="257454"/>
    <lineage>
        <taxon>Bacteria</taxon>
        <taxon>Bacillati</taxon>
        <taxon>Actinomycetota</taxon>
        <taxon>Actinomycetes</taxon>
        <taxon>Micrococcales</taxon>
        <taxon>Micrococcaceae</taxon>
        <taxon>Paeniglutamicibacter</taxon>
    </lineage>
</organism>
<dbReference type="InterPro" id="IPR050166">
    <property type="entry name" value="ABC_transporter_ATP-bind"/>
</dbReference>
<evidence type="ECO:0000313" key="5">
    <source>
        <dbReference type="EMBL" id="MBP2376501.1"/>
    </source>
</evidence>
<dbReference type="InterPro" id="IPR027417">
    <property type="entry name" value="P-loop_NTPase"/>
</dbReference>
<comment type="caution">
    <text evidence="5">The sequence shown here is derived from an EMBL/GenBank/DDBJ whole genome shotgun (WGS) entry which is preliminary data.</text>
</comment>
<sequence length="265" mass="29257">MTMTIDPATSGFPHTANAIVLDNVSVAYTSPDGGTRTVLSNIDLEIPSGQFTALVGRSGCGKTSLLNLVAGLVDPSRGTVEVAGRKPRDARGQLGFMLARDALLPWRSAIRNVEYGLELRGVGKLERRAVAARWLDAVHLSGSEDLWPWQLSQGMRQRVALARTWALDPAVLLMDEPFAALDAHTRVSIQEEFLRLWQCNEQRSVVFVTHDLSEAIALADRVVLLGDGQILDDVMVDIERPRDLESVATDPRFVELFMRLRESLK</sequence>
<accession>A0ABS4WJY7</accession>
<keyword evidence="2" id="KW-0547">Nucleotide-binding</keyword>
<name>A0ABS4WJY7_9MICC</name>
<dbReference type="InterPro" id="IPR003593">
    <property type="entry name" value="AAA+_ATPase"/>
</dbReference>
<dbReference type="Proteomes" id="UP000766570">
    <property type="component" value="Unassembled WGS sequence"/>
</dbReference>
<dbReference type="PANTHER" id="PTHR42788:SF13">
    <property type="entry name" value="ALIPHATIC SULFONATES IMPORT ATP-BINDING PROTEIN SSUB"/>
    <property type="match status" value="1"/>
</dbReference>
<dbReference type="InterPro" id="IPR017871">
    <property type="entry name" value="ABC_transporter-like_CS"/>
</dbReference>
<evidence type="ECO:0000256" key="1">
    <source>
        <dbReference type="ARBA" id="ARBA00022448"/>
    </source>
</evidence>
<reference evidence="5 6" key="1">
    <citation type="submission" date="2021-03" db="EMBL/GenBank/DDBJ databases">
        <title>Sequencing the genomes of 1000 actinobacteria strains.</title>
        <authorList>
            <person name="Klenk H.-P."/>
        </authorList>
    </citation>
    <scope>NUCLEOTIDE SEQUENCE [LARGE SCALE GENOMIC DNA]</scope>
    <source>
        <strain evidence="5 6">DSM 15454</strain>
    </source>
</reference>
<keyword evidence="6" id="KW-1185">Reference proteome</keyword>
<dbReference type="SMART" id="SM00382">
    <property type="entry name" value="AAA"/>
    <property type="match status" value="1"/>
</dbReference>
<dbReference type="SUPFAM" id="SSF52540">
    <property type="entry name" value="P-loop containing nucleoside triphosphate hydrolases"/>
    <property type="match status" value="1"/>
</dbReference>
<evidence type="ECO:0000256" key="3">
    <source>
        <dbReference type="ARBA" id="ARBA00022840"/>
    </source>
</evidence>
<keyword evidence="3 5" id="KW-0067">ATP-binding</keyword>
<dbReference type="PROSITE" id="PS50893">
    <property type="entry name" value="ABC_TRANSPORTER_2"/>
    <property type="match status" value="1"/>
</dbReference>
<dbReference type="CDD" id="cd03293">
    <property type="entry name" value="ABC_NrtD_SsuB_transporters"/>
    <property type="match status" value="1"/>
</dbReference>
<dbReference type="Pfam" id="PF00005">
    <property type="entry name" value="ABC_tran"/>
    <property type="match status" value="1"/>
</dbReference>
<evidence type="ECO:0000256" key="2">
    <source>
        <dbReference type="ARBA" id="ARBA00022741"/>
    </source>
</evidence>
<dbReference type="EMBL" id="JAGIOE010000002">
    <property type="protein sequence ID" value="MBP2376501.1"/>
    <property type="molecule type" value="Genomic_DNA"/>
</dbReference>
<dbReference type="Gene3D" id="3.40.50.300">
    <property type="entry name" value="P-loop containing nucleotide triphosphate hydrolases"/>
    <property type="match status" value="1"/>
</dbReference>
<dbReference type="PANTHER" id="PTHR42788">
    <property type="entry name" value="TAURINE IMPORT ATP-BINDING PROTEIN-RELATED"/>
    <property type="match status" value="1"/>
</dbReference>
<dbReference type="PROSITE" id="PS00211">
    <property type="entry name" value="ABC_TRANSPORTER_1"/>
    <property type="match status" value="1"/>
</dbReference>
<evidence type="ECO:0000313" key="6">
    <source>
        <dbReference type="Proteomes" id="UP000766570"/>
    </source>
</evidence>
<dbReference type="RefSeq" id="WP_209912264.1">
    <property type="nucleotide sequence ID" value="NZ_BAAAMI010000027.1"/>
</dbReference>
<protein>
    <submittedName>
        <fullName evidence="5">NitT/TauT family transport system ATP-binding protein</fullName>
    </submittedName>
</protein>
<dbReference type="GO" id="GO:0005524">
    <property type="term" value="F:ATP binding"/>
    <property type="evidence" value="ECO:0007669"/>
    <property type="project" value="UniProtKB-KW"/>
</dbReference>
<keyword evidence="1" id="KW-0813">Transport</keyword>
<gene>
    <name evidence="5" type="ORF">JOF46_004490</name>
</gene>